<evidence type="ECO:0000313" key="8">
    <source>
        <dbReference type="EMBL" id="CCK69405.1"/>
    </source>
</evidence>
<dbReference type="GO" id="GO:0004479">
    <property type="term" value="F:methionyl-tRNA formyltransferase activity"/>
    <property type="evidence" value="ECO:0007669"/>
    <property type="project" value="UniProtKB-EC"/>
</dbReference>
<keyword evidence="9" id="KW-1185">Reference proteome</keyword>
<dbReference type="InterPro" id="IPR036477">
    <property type="entry name" value="Formyl_transf_N_sf"/>
</dbReference>
<evidence type="ECO:0000256" key="3">
    <source>
        <dbReference type="ARBA" id="ARBA00014185"/>
    </source>
</evidence>
<keyword evidence="5" id="KW-0648">Protein biosynthesis</keyword>
<dbReference type="EMBL" id="HE978316">
    <property type="protein sequence ID" value="CCK69405.1"/>
    <property type="molecule type" value="Genomic_DNA"/>
</dbReference>
<dbReference type="InterPro" id="IPR002376">
    <property type="entry name" value="Formyl_transf_N"/>
</dbReference>
<reference evidence="8 9" key="1">
    <citation type="journal article" date="2011" name="Proc. Natl. Acad. Sci. U.S.A.">
        <title>Evolutionary erosion of yeast sex chromosomes by mating-type switching accidents.</title>
        <authorList>
            <person name="Gordon J.L."/>
            <person name="Armisen D."/>
            <person name="Proux-Wera E."/>
            <person name="Oheigeartaigh S.S."/>
            <person name="Byrne K.P."/>
            <person name="Wolfe K.H."/>
        </authorList>
    </citation>
    <scope>NUCLEOTIDE SEQUENCE [LARGE SCALE GENOMIC DNA]</scope>
    <source>
        <strain evidence="9">ATCC MYA-139 / BCRC 22969 / CBS 8797 / CCRC 22969 / KCTC 17520 / NBRC 10181 / NCYC 3082</strain>
    </source>
</reference>
<dbReference type="PANTHER" id="PTHR11138">
    <property type="entry name" value="METHIONYL-TRNA FORMYLTRANSFERASE"/>
    <property type="match status" value="1"/>
</dbReference>
<dbReference type="EC" id="2.1.2.9" evidence="2"/>
<dbReference type="NCBIfam" id="TIGR00460">
    <property type="entry name" value="fmt"/>
    <property type="match status" value="1"/>
</dbReference>
<dbReference type="eggNOG" id="KOG3082">
    <property type="taxonomic scope" value="Eukaryota"/>
</dbReference>
<keyword evidence="4" id="KW-0808">Transferase</keyword>
<protein>
    <recommendedName>
        <fullName evidence="3">Methionyl-tRNA formyltransferase, mitochondrial</fullName>
        <ecNumber evidence="2">2.1.2.9</ecNumber>
    </recommendedName>
</protein>
<dbReference type="SUPFAM" id="SSF53328">
    <property type="entry name" value="Formyltransferase"/>
    <property type="match status" value="1"/>
</dbReference>
<sequence length="375" mass="40889">MLYGSLAVGRRWYSGGPAGPRLKVLFFGSDLFSVHSLNKLIELKQARPNIVADVAVVSRPLKRSGRGRSVLKMPPLVERAQRALEVGELVQGPLLCDSREELVCDLYPLVTKSGYNMLVAVSYGQLIPAALVDAAKYSLNVHPSLLPRYRGSSPIQRTLLNGDAVTGVTLQTLHRSKFDQGGIVSQSGELSVAQLLQNDPPQGIRLPKNTAILMDQLGVLGADMLAAALVNGSYTSAIPNSPKYKPSLARKIVTEDKRAQWTAETAGQLVDKYLALGPVHTFIKTDTGAKRVILHDIQLHPVAELIPDGPRRRGPGCFELDESGESIIIQCAQNTRLQVGTLQLEGFAQENVPTFLRRLKKRCGIADWTQSAQFQ</sequence>
<proteinExistence type="inferred from homology"/>
<evidence type="ECO:0000256" key="4">
    <source>
        <dbReference type="ARBA" id="ARBA00022679"/>
    </source>
</evidence>
<name>J7R3J6_HUIN7</name>
<dbReference type="STRING" id="1071383.J7R3J6"/>
<dbReference type="OrthoDB" id="10268103at2759"/>
<dbReference type="AlphaFoldDB" id="J7R3J6"/>
<dbReference type="InterPro" id="IPR041711">
    <property type="entry name" value="Met-tRNA-FMT_N"/>
</dbReference>
<dbReference type="GeneID" id="34525085"/>
<dbReference type="OMA" id="KEWWNGV"/>
<comment type="similarity">
    <text evidence="1">Belongs to the Fmt family.</text>
</comment>
<dbReference type="GO" id="GO:0005739">
    <property type="term" value="C:mitochondrion"/>
    <property type="evidence" value="ECO:0007669"/>
    <property type="project" value="EnsemblFungi"/>
</dbReference>
<organism evidence="8 9">
    <name type="scientific">Huiozyma naganishii (strain ATCC MYA-139 / BCRC 22969 / CBS 8797 / KCTC 17520 / NBRC 10181 / NCYC 3082 / Yp74L-3)</name>
    <name type="common">Yeast</name>
    <name type="synonym">Kazachstania naganishii</name>
    <dbReference type="NCBI Taxonomy" id="1071383"/>
    <lineage>
        <taxon>Eukaryota</taxon>
        <taxon>Fungi</taxon>
        <taxon>Dikarya</taxon>
        <taxon>Ascomycota</taxon>
        <taxon>Saccharomycotina</taxon>
        <taxon>Saccharomycetes</taxon>
        <taxon>Saccharomycetales</taxon>
        <taxon>Saccharomycetaceae</taxon>
        <taxon>Huiozyma</taxon>
    </lineage>
</organism>
<accession>J7R3J6</accession>
<dbReference type="Proteomes" id="UP000006310">
    <property type="component" value="Chromosome 3"/>
</dbReference>
<evidence type="ECO:0000313" key="9">
    <source>
        <dbReference type="Proteomes" id="UP000006310"/>
    </source>
</evidence>
<evidence type="ECO:0000256" key="2">
    <source>
        <dbReference type="ARBA" id="ARBA00012261"/>
    </source>
</evidence>
<dbReference type="RefSeq" id="XP_022463651.1">
    <property type="nucleotide sequence ID" value="XM_022607013.1"/>
</dbReference>
<gene>
    <name evidence="8" type="primary">KNAG0C02940</name>
    <name evidence="8" type="ordered locus">KNAG_0C02940</name>
</gene>
<dbReference type="HOGENOM" id="CLU_033347_0_1_1"/>
<evidence type="ECO:0000256" key="1">
    <source>
        <dbReference type="ARBA" id="ARBA00010699"/>
    </source>
</evidence>
<evidence type="ECO:0000256" key="5">
    <source>
        <dbReference type="ARBA" id="ARBA00022917"/>
    </source>
</evidence>
<dbReference type="KEGG" id="kng:KNAG_0C02940"/>
<reference evidence="9" key="2">
    <citation type="submission" date="2012-08" db="EMBL/GenBank/DDBJ databases">
        <title>Genome sequence of Kazachstania naganishii.</title>
        <authorList>
            <person name="Gordon J.L."/>
            <person name="Armisen D."/>
            <person name="Proux-Wera E."/>
            <person name="OhEigeartaigh S.S."/>
            <person name="Byrne K.P."/>
            <person name="Wolfe K.H."/>
        </authorList>
    </citation>
    <scope>NUCLEOTIDE SEQUENCE [LARGE SCALE GENOMIC DNA]</scope>
    <source>
        <strain evidence="9">ATCC MYA-139 / BCRC 22969 / CBS 8797 / CCRC 22969 / KCTC 17520 / NBRC 10181 / NCYC 3082</strain>
    </source>
</reference>
<dbReference type="CDD" id="cd08646">
    <property type="entry name" value="FMT_core_Met-tRNA-FMT_N"/>
    <property type="match status" value="1"/>
</dbReference>
<dbReference type="Pfam" id="PF00551">
    <property type="entry name" value="Formyl_trans_N"/>
    <property type="match status" value="1"/>
</dbReference>
<dbReference type="Pfam" id="PF02911">
    <property type="entry name" value="Formyl_trans_C"/>
    <property type="match status" value="1"/>
</dbReference>
<dbReference type="Gene3D" id="3.40.50.12230">
    <property type="match status" value="1"/>
</dbReference>
<feature type="domain" description="Formyl transferase C-terminal" evidence="7">
    <location>
        <begin position="251"/>
        <end position="358"/>
    </location>
</feature>
<evidence type="ECO:0000259" key="7">
    <source>
        <dbReference type="Pfam" id="PF02911"/>
    </source>
</evidence>
<dbReference type="InterPro" id="IPR005794">
    <property type="entry name" value="Fmt"/>
</dbReference>
<evidence type="ECO:0000259" key="6">
    <source>
        <dbReference type="Pfam" id="PF00551"/>
    </source>
</evidence>
<dbReference type="PANTHER" id="PTHR11138:SF5">
    <property type="entry name" value="METHIONYL-TRNA FORMYLTRANSFERASE, MITOCHONDRIAL"/>
    <property type="match status" value="1"/>
</dbReference>
<feature type="domain" description="Formyl transferase N-terminal" evidence="6">
    <location>
        <begin position="23"/>
        <end position="187"/>
    </location>
</feature>
<dbReference type="InterPro" id="IPR005793">
    <property type="entry name" value="Formyl_trans_C"/>
</dbReference>